<dbReference type="OrthoDB" id="9445642at2759"/>
<dbReference type="InterPro" id="IPR017452">
    <property type="entry name" value="GPCR_Rhodpsn_7TM"/>
</dbReference>
<keyword evidence="6 10" id="KW-0472">Membrane</keyword>
<feature type="transmembrane region" description="Helical" evidence="10">
    <location>
        <begin position="77"/>
        <end position="98"/>
    </location>
</feature>
<feature type="transmembrane region" description="Helical" evidence="10">
    <location>
        <begin position="110"/>
        <end position="130"/>
    </location>
</feature>
<dbReference type="Proteomes" id="UP000663825">
    <property type="component" value="Unassembled WGS sequence"/>
</dbReference>
<evidence type="ECO:0000256" key="2">
    <source>
        <dbReference type="ARBA" id="ARBA00010663"/>
    </source>
</evidence>
<dbReference type="Gene3D" id="1.20.1070.10">
    <property type="entry name" value="Rhodopsin 7-helix transmembrane proteins"/>
    <property type="match status" value="1"/>
</dbReference>
<dbReference type="PANTHER" id="PTHR45695:SF9">
    <property type="entry name" value="LEUCOKININ RECEPTOR"/>
    <property type="match status" value="1"/>
</dbReference>
<evidence type="ECO:0000256" key="9">
    <source>
        <dbReference type="RuleBase" id="RU000688"/>
    </source>
</evidence>
<dbReference type="AlphaFoldDB" id="A0A817SBU3"/>
<evidence type="ECO:0000256" key="4">
    <source>
        <dbReference type="ARBA" id="ARBA00022989"/>
    </source>
</evidence>
<comment type="caution">
    <text evidence="12">The sequence shown here is derived from an EMBL/GenBank/DDBJ whole genome shotgun (WGS) entry which is preliminary data.</text>
</comment>
<dbReference type="PRINTS" id="PR01012">
    <property type="entry name" value="NRPEPTIDEYR"/>
</dbReference>
<evidence type="ECO:0000256" key="5">
    <source>
        <dbReference type="ARBA" id="ARBA00023040"/>
    </source>
</evidence>
<comment type="subcellular location">
    <subcellularLocation>
        <location evidence="1">Membrane</location>
        <topology evidence="1">Multi-pass membrane protein</topology>
    </subcellularLocation>
</comment>
<dbReference type="Pfam" id="PF00001">
    <property type="entry name" value="7tm_1"/>
    <property type="match status" value="1"/>
</dbReference>
<accession>A0A817SBU3</accession>
<dbReference type="PANTHER" id="PTHR45695">
    <property type="entry name" value="LEUCOKININ RECEPTOR-RELATED"/>
    <property type="match status" value="1"/>
</dbReference>
<evidence type="ECO:0000256" key="3">
    <source>
        <dbReference type="ARBA" id="ARBA00022692"/>
    </source>
</evidence>
<evidence type="ECO:0000259" key="11">
    <source>
        <dbReference type="PROSITE" id="PS50262"/>
    </source>
</evidence>
<evidence type="ECO:0000313" key="12">
    <source>
        <dbReference type="EMBL" id="CAF3285528.1"/>
    </source>
</evidence>
<keyword evidence="8 9" id="KW-0807">Transducer</keyword>
<evidence type="ECO:0000256" key="8">
    <source>
        <dbReference type="ARBA" id="ARBA00023224"/>
    </source>
</evidence>
<dbReference type="PROSITE" id="PS50262">
    <property type="entry name" value="G_PROTEIN_RECEP_F1_2"/>
    <property type="match status" value="1"/>
</dbReference>
<dbReference type="GO" id="GO:0005886">
    <property type="term" value="C:plasma membrane"/>
    <property type="evidence" value="ECO:0007669"/>
    <property type="project" value="TreeGrafter"/>
</dbReference>
<organism evidence="12 13">
    <name type="scientific">Rotaria socialis</name>
    <dbReference type="NCBI Taxonomy" id="392032"/>
    <lineage>
        <taxon>Eukaryota</taxon>
        <taxon>Metazoa</taxon>
        <taxon>Spiralia</taxon>
        <taxon>Gnathifera</taxon>
        <taxon>Rotifera</taxon>
        <taxon>Eurotatoria</taxon>
        <taxon>Bdelloidea</taxon>
        <taxon>Philodinida</taxon>
        <taxon>Philodinidae</taxon>
        <taxon>Rotaria</taxon>
    </lineage>
</organism>
<dbReference type="EMBL" id="CAJNXB010002896">
    <property type="protein sequence ID" value="CAF3285528.1"/>
    <property type="molecule type" value="Genomic_DNA"/>
</dbReference>
<feature type="domain" description="G-protein coupled receptors family 1 profile" evidence="11">
    <location>
        <begin position="89"/>
        <end position="354"/>
    </location>
</feature>
<feature type="transmembrane region" description="Helical" evidence="10">
    <location>
        <begin position="189"/>
        <end position="209"/>
    </location>
</feature>
<keyword evidence="3 9" id="KW-0812">Transmembrane</keyword>
<gene>
    <name evidence="12" type="ORF">TIS948_LOCUS17166</name>
</gene>
<reference evidence="12" key="1">
    <citation type="submission" date="2021-02" db="EMBL/GenBank/DDBJ databases">
        <authorList>
            <person name="Nowell W R."/>
        </authorList>
    </citation>
    <scope>NUCLEOTIDE SEQUENCE</scope>
</reference>
<name>A0A817SBU3_9BILA</name>
<dbReference type="PRINTS" id="PR00237">
    <property type="entry name" value="GPCRRHODOPSN"/>
</dbReference>
<proteinExistence type="inferred from homology"/>
<keyword evidence="4 10" id="KW-1133">Transmembrane helix</keyword>
<feature type="transmembrane region" description="Helical" evidence="10">
    <location>
        <begin position="333"/>
        <end position="357"/>
    </location>
</feature>
<evidence type="ECO:0000256" key="7">
    <source>
        <dbReference type="ARBA" id="ARBA00023170"/>
    </source>
</evidence>
<evidence type="ECO:0000256" key="6">
    <source>
        <dbReference type="ARBA" id="ARBA00023136"/>
    </source>
</evidence>
<comment type="similarity">
    <text evidence="2 9">Belongs to the G-protein coupled receptor 1 family.</text>
</comment>
<dbReference type="GO" id="GO:0004983">
    <property type="term" value="F:neuropeptide Y receptor activity"/>
    <property type="evidence" value="ECO:0007669"/>
    <property type="project" value="InterPro"/>
</dbReference>
<dbReference type="SMART" id="SM01381">
    <property type="entry name" value="7TM_GPCR_Srsx"/>
    <property type="match status" value="1"/>
</dbReference>
<feature type="transmembrane region" description="Helical" evidence="10">
    <location>
        <begin position="255"/>
        <end position="275"/>
    </location>
</feature>
<evidence type="ECO:0000256" key="1">
    <source>
        <dbReference type="ARBA" id="ARBA00004141"/>
    </source>
</evidence>
<sequence length="517" mass="58972">MNSITLSSLFASSPNPLNPFKIPTTTSLPLPLSPPLPLSTAATTTTTTTIIINGTGSAAELTKSLIPEKYQVVLLSFAYGIISLLAVVGNSSIIYIVLRNRRMHSVTNYFICNLALADCLVACFAIPFQFQAAALQKWVLPHFLCKLAPFVQILSVDVSIYTLVVVSIDRYHVMLHPLKPKLSTKSACIIFIIIWLIALASSIPSLLFYNVYFIDDFGYQCLPNTYEQQQKDNNSTANSYHINTIYIVYNIYSQYIIPFIIISCAYFRIAAHLYFSKPVGQTKHQEVIARNRRKVLKMLFLVVALFLICWFPLQLYNFLNVYKPEINDFKHIVVLWLCANWLAMSNSCHNPFIYGFCSVKFNREFRKLFSCLPCIDATQLDNEISNKNRVNVPLSAQTRSTNLQIQRTNCQRRSPNSSPLLSENKKWSKKKTTKNQILSTSITTKRHQNGKQHHFFANTNPEDHHSTLFSNTNNYYSSKINRSITNCEKFLPDQDIMNSTKENDLLLMQARQSARFT</sequence>
<keyword evidence="7 9" id="KW-0675">Receptor</keyword>
<evidence type="ECO:0000256" key="10">
    <source>
        <dbReference type="SAM" id="Phobius"/>
    </source>
</evidence>
<protein>
    <recommendedName>
        <fullName evidence="11">G-protein coupled receptors family 1 profile domain-containing protein</fullName>
    </recommendedName>
</protein>
<evidence type="ECO:0000313" key="13">
    <source>
        <dbReference type="Proteomes" id="UP000663825"/>
    </source>
</evidence>
<feature type="transmembrane region" description="Helical" evidence="10">
    <location>
        <begin position="295"/>
        <end position="313"/>
    </location>
</feature>
<dbReference type="InterPro" id="IPR000611">
    <property type="entry name" value="NPY_rcpt"/>
</dbReference>
<feature type="transmembrane region" description="Helical" evidence="10">
    <location>
        <begin position="150"/>
        <end position="168"/>
    </location>
</feature>
<dbReference type="InterPro" id="IPR000276">
    <property type="entry name" value="GPCR_Rhodpsn"/>
</dbReference>
<dbReference type="SUPFAM" id="SSF81321">
    <property type="entry name" value="Family A G protein-coupled receptor-like"/>
    <property type="match status" value="1"/>
</dbReference>
<keyword evidence="5 9" id="KW-0297">G-protein coupled receptor</keyword>
<dbReference type="PROSITE" id="PS00237">
    <property type="entry name" value="G_PROTEIN_RECEP_F1_1"/>
    <property type="match status" value="1"/>
</dbReference>